<reference evidence="4 5" key="2">
    <citation type="submission" date="2015-10" db="EMBL/GenBank/DDBJ databases">
        <title>Draft Genome Sequence of Prosthecomicrobium hirschii ATCC 27832.</title>
        <authorList>
            <person name="Daniel J."/>
            <person name="Givan S.A."/>
            <person name="Brun Y.V."/>
            <person name="Brown P.J."/>
        </authorList>
    </citation>
    <scope>NUCLEOTIDE SEQUENCE [LARGE SCALE GENOMIC DNA]</scope>
    <source>
        <strain evidence="4 5">16</strain>
    </source>
</reference>
<sequence length="349" mass="37378">MVAKSRHIPVRPEWLALTREAALEPDRPIVDAHHHLWTRPGNPYGLAEFGADMADGHRIVASIFAECHAEYTEDADPALRSLGETAYATRLAIESEATGGTRVAAGIIGHVDLRIGARAGDVLDRHVALSEGRFKGIRNTSAHHPDPEARGSDISPPEGLIADPEFRRGFAALGPRGLVFDAWMYHHQLGELDDLAAAFPDTTIVMNHVGGPNGIGPYAGRRDAVFADWRAGMAAVARRPNVAVKLGGLGMRLAGFSFHERERPPGSADLAAAWRPYIETAIELFGADRAMFESNFPVDKGTASYGLFWNAFKRIAADAAPAEKAALFAGTAARIYRLGPIPGLTGGAA</sequence>
<reference evidence="4 5" key="1">
    <citation type="submission" date="2015-09" db="EMBL/GenBank/DDBJ databases">
        <authorList>
            <person name="Jackson K.R."/>
            <person name="Lunt B.L."/>
            <person name="Fisher J.N.B."/>
            <person name="Gardner A.V."/>
            <person name="Bailey M.E."/>
            <person name="Deus L.M."/>
            <person name="Earl A.S."/>
            <person name="Gibby P.D."/>
            <person name="Hartmann K.A."/>
            <person name="Liu J.E."/>
            <person name="Manci A.M."/>
            <person name="Nielsen D.A."/>
            <person name="Solomon M.B."/>
            <person name="Breakwell D.P."/>
            <person name="Burnett S.H."/>
            <person name="Grose J.H."/>
        </authorList>
    </citation>
    <scope>NUCLEOTIDE SEQUENCE [LARGE SCALE GENOMIC DNA]</scope>
    <source>
        <strain evidence="4 5">16</strain>
    </source>
</reference>
<comment type="similarity">
    <text evidence="1">Belongs to the metallo-dependent hydrolases superfamily.</text>
</comment>
<dbReference type="STRING" id="665126.ABB55_04330"/>
<dbReference type="InterPro" id="IPR032466">
    <property type="entry name" value="Metal_Hydrolase"/>
</dbReference>
<comment type="caution">
    <text evidence="4">The sequence shown here is derived from an EMBL/GenBank/DDBJ whole genome shotgun (WGS) entry which is preliminary data.</text>
</comment>
<dbReference type="RefSeq" id="WP_054361831.1">
    <property type="nucleotide sequence ID" value="NZ_LJYW01000001.1"/>
</dbReference>
<dbReference type="AlphaFoldDB" id="A0A0P6VWI2"/>
<dbReference type="Gene3D" id="3.20.20.140">
    <property type="entry name" value="Metal-dependent hydrolases"/>
    <property type="match status" value="1"/>
</dbReference>
<protein>
    <recommendedName>
        <fullName evidence="3">Amidohydrolase-related domain-containing protein</fullName>
    </recommendedName>
</protein>
<evidence type="ECO:0000259" key="3">
    <source>
        <dbReference type="Pfam" id="PF04909"/>
    </source>
</evidence>
<dbReference type="PANTHER" id="PTHR43569:SF1">
    <property type="entry name" value="BLL3371 PROTEIN"/>
    <property type="match status" value="1"/>
</dbReference>
<proteinExistence type="inferred from homology"/>
<dbReference type="Proteomes" id="UP000048984">
    <property type="component" value="Unassembled WGS sequence"/>
</dbReference>
<feature type="region of interest" description="Disordered" evidence="2">
    <location>
        <begin position="137"/>
        <end position="156"/>
    </location>
</feature>
<evidence type="ECO:0000256" key="1">
    <source>
        <dbReference type="ARBA" id="ARBA00038310"/>
    </source>
</evidence>
<organism evidence="4 5">
    <name type="scientific">Prosthecodimorpha hirschii</name>
    <dbReference type="NCBI Taxonomy" id="665126"/>
    <lineage>
        <taxon>Bacteria</taxon>
        <taxon>Pseudomonadati</taxon>
        <taxon>Pseudomonadota</taxon>
        <taxon>Alphaproteobacteria</taxon>
        <taxon>Hyphomicrobiales</taxon>
        <taxon>Ancalomicrobiaceae</taxon>
        <taxon>Prosthecodimorpha</taxon>
    </lineage>
</organism>
<dbReference type="Pfam" id="PF04909">
    <property type="entry name" value="Amidohydro_2"/>
    <property type="match status" value="1"/>
</dbReference>
<dbReference type="InterPro" id="IPR052350">
    <property type="entry name" value="Metallo-dep_Lactonases"/>
</dbReference>
<name>A0A0P6VWI2_9HYPH</name>
<evidence type="ECO:0000313" key="4">
    <source>
        <dbReference type="EMBL" id="KPL55663.1"/>
    </source>
</evidence>
<evidence type="ECO:0000256" key="2">
    <source>
        <dbReference type="SAM" id="MobiDB-lite"/>
    </source>
</evidence>
<dbReference type="PANTHER" id="PTHR43569">
    <property type="entry name" value="AMIDOHYDROLASE"/>
    <property type="match status" value="1"/>
</dbReference>
<dbReference type="EMBL" id="LJYW01000001">
    <property type="protein sequence ID" value="KPL55663.1"/>
    <property type="molecule type" value="Genomic_DNA"/>
</dbReference>
<keyword evidence="5" id="KW-1185">Reference proteome</keyword>
<accession>A0A0P6VWI2</accession>
<feature type="domain" description="Amidohydrolase-related" evidence="3">
    <location>
        <begin position="30"/>
        <end position="338"/>
    </location>
</feature>
<gene>
    <name evidence="4" type="ORF">ABB55_04330</name>
</gene>
<evidence type="ECO:0000313" key="5">
    <source>
        <dbReference type="Proteomes" id="UP000048984"/>
    </source>
</evidence>
<dbReference type="SUPFAM" id="SSF51556">
    <property type="entry name" value="Metallo-dependent hydrolases"/>
    <property type="match status" value="1"/>
</dbReference>
<dbReference type="GO" id="GO:0016787">
    <property type="term" value="F:hydrolase activity"/>
    <property type="evidence" value="ECO:0007669"/>
    <property type="project" value="InterPro"/>
</dbReference>
<dbReference type="InterPro" id="IPR006680">
    <property type="entry name" value="Amidohydro-rel"/>
</dbReference>